<keyword evidence="1" id="KW-1133">Transmembrane helix</keyword>
<dbReference type="RefSeq" id="WP_062419687.1">
    <property type="nucleotide sequence ID" value="NZ_BBXZ01000175.1"/>
</dbReference>
<dbReference type="Proteomes" id="UP000050501">
    <property type="component" value="Unassembled WGS sequence"/>
</dbReference>
<evidence type="ECO:0000313" key="3">
    <source>
        <dbReference type="EMBL" id="KPL81821.1"/>
    </source>
</evidence>
<organism evidence="2">
    <name type="scientific">Levilinea saccharolytica</name>
    <dbReference type="NCBI Taxonomy" id="229921"/>
    <lineage>
        <taxon>Bacteria</taxon>
        <taxon>Bacillati</taxon>
        <taxon>Chloroflexota</taxon>
        <taxon>Anaerolineae</taxon>
        <taxon>Anaerolineales</taxon>
        <taxon>Anaerolineaceae</taxon>
        <taxon>Levilinea</taxon>
    </lineage>
</organism>
<keyword evidence="1" id="KW-0472">Membrane</keyword>
<sequence>MSLATWDGVIWLLACFLPFLWVQRRLHREIQSFFLLLTRRPQVALGLFSLLFFPGVLLHEGSHYLTARLLGVRTGSFSLLPQALPDGRLRLGYVETAQADVLREAAIGTAPLITGALVTAWLGLGPLGLGALPPLAFAGDWSGLWLGLKEIPHRPDFWLWFYLALTVSSTMLPSASDRRAWLPLFLGLGALVGLAVLAGAGEWMLANLAPRLNQGLHALAGVFGISLAVHAALILPAALLRWGLSRLTGLEVR</sequence>
<dbReference type="OrthoDB" id="162956at2"/>
<accession>A0A0M9U353</accession>
<evidence type="ECO:0000256" key="1">
    <source>
        <dbReference type="SAM" id="Phobius"/>
    </source>
</evidence>
<protein>
    <submittedName>
        <fullName evidence="2">Uncharacterized protein</fullName>
    </submittedName>
</protein>
<evidence type="ECO:0000313" key="4">
    <source>
        <dbReference type="Proteomes" id="UP000050501"/>
    </source>
</evidence>
<dbReference type="STRING" id="229921.ADN01_09560"/>
<evidence type="ECO:0000313" key="2">
    <source>
        <dbReference type="EMBL" id="GAP19406.1"/>
    </source>
</evidence>
<reference evidence="2" key="1">
    <citation type="journal article" date="2015" name="Genome Announc.">
        <title>Draft Genome Sequences of Anaerolinea thermolimosa IMO-1, Bellilinea caldifistulae GOMI-1, Leptolinea tardivitalis YMTK-2, Levilinea saccharolytica KIBI-1, Longilinea arvoryzae KOME-1, Previously Described as Members of the Class Anaerolineae (Chloroflexi).</title>
        <authorList>
            <person name="Matsuura N."/>
            <person name="Tourlousse M.D."/>
            <person name="Ohashi A."/>
            <person name="Hugenholtz P."/>
            <person name="Sekiguchi Y."/>
        </authorList>
    </citation>
    <scope>NUCLEOTIDE SEQUENCE</scope>
    <source>
        <strain evidence="2">KIBI-1</strain>
    </source>
</reference>
<feature type="transmembrane region" description="Helical" evidence="1">
    <location>
        <begin position="157"/>
        <end position="175"/>
    </location>
</feature>
<keyword evidence="1" id="KW-0812">Transmembrane</keyword>
<dbReference type="EMBL" id="DF967975">
    <property type="protein sequence ID" value="GAP19406.1"/>
    <property type="molecule type" value="Genomic_DNA"/>
</dbReference>
<dbReference type="EMBL" id="LGCM01000035">
    <property type="protein sequence ID" value="KPL81821.1"/>
    <property type="molecule type" value="Genomic_DNA"/>
</dbReference>
<name>A0A0M9U353_9CHLR</name>
<reference evidence="3 4" key="2">
    <citation type="submission" date="2015-07" db="EMBL/GenBank/DDBJ databases">
        <title>Genome sequence of Levilinea saccharolytica DSM 16555.</title>
        <authorList>
            <person name="Hemp J."/>
            <person name="Ward L.M."/>
            <person name="Pace L.A."/>
            <person name="Fischer W.W."/>
        </authorList>
    </citation>
    <scope>NUCLEOTIDE SEQUENCE [LARGE SCALE GENOMIC DNA]</scope>
    <source>
        <strain evidence="3 4">KIBI-1</strain>
    </source>
</reference>
<keyword evidence="4" id="KW-1185">Reference proteome</keyword>
<feature type="transmembrane region" description="Helical" evidence="1">
    <location>
        <begin position="218"/>
        <end position="240"/>
    </location>
</feature>
<proteinExistence type="predicted"/>
<feature type="transmembrane region" description="Helical" evidence="1">
    <location>
        <begin position="6"/>
        <end position="22"/>
    </location>
</feature>
<dbReference type="AlphaFoldDB" id="A0A0M9U353"/>
<gene>
    <name evidence="3" type="ORF">ADN01_09560</name>
    <name evidence="2" type="ORF">LSAC_03308</name>
</gene>
<feature type="transmembrane region" description="Helical" evidence="1">
    <location>
        <begin position="182"/>
        <end position="206"/>
    </location>
</feature>